<name>A0A388SA42_9BURK</name>
<feature type="domain" description="Mur ligase N-terminal catalytic" evidence="15">
    <location>
        <begin position="10"/>
        <end position="106"/>
    </location>
</feature>
<evidence type="ECO:0000313" key="19">
    <source>
        <dbReference type="Proteomes" id="UP000266091"/>
    </source>
</evidence>
<dbReference type="Proteomes" id="UP000266091">
    <property type="component" value="Unassembled WGS sequence"/>
</dbReference>
<dbReference type="InterPro" id="IPR036615">
    <property type="entry name" value="Mur_ligase_C_dom_sf"/>
</dbReference>
<dbReference type="OrthoDB" id="9804126at2"/>
<keyword evidence="11 14" id="KW-0131">Cell cycle</keyword>
<evidence type="ECO:0000256" key="3">
    <source>
        <dbReference type="ARBA" id="ARBA00012211"/>
    </source>
</evidence>
<dbReference type="EC" id="6.3.2.8" evidence="3 14"/>
<reference evidence="18 19" key="1">
    <citation type="journal article" date="2018" name="Int. J. Syst. Evol. Microbiol.">
        <title>Mesosutterella multiformis gen. nov., sp. nov., a member of the family Sutterellaceae and Sutterella megalosphaeroides sp. nov., isolated from human faeces.</title>
        <authorList>
            <person name="Sakamoto M."/>
            <person name="Ikeyama N."/>
            <person name="Kunihiro T."/>
            <person name="Iino T."/>
            <person name="Yuki M."/>
            <person name="Ohkuma M."/>
        </authorList>
    </citation>
    <scope>NUCLEOTIDE SEQUENCE [LARGE SCALE GENOMIC DNA]</scope>
    <source>
        <strain evidence="18 19">4NBBH2</strain>
    </source>
</reference>
<evidence type="ECO:0000256" key="9">
    <source>
        <dbReference type="ARBA" id="ARBA00022960"/>
    </source>
</evidence>
<keyword evidence="12 14" id="KW-0961">Cell wall biogenesis/degradation</keyword>
<evidence type="ECO:0000259" key="16">
    <source>
        <dbReference type="Pfam" id="PF02875"/>
    </source>
</evidence>
<evidence type="ECO:0000256" key="11">
    <source>
        <dbReference type="ARBA" id="ARBA00023306"/>
    </source>
</evidence>
<evidence type="ECO:0000256" key="1">
    <source>
        <dbReference type="ARBA" id="ARBA00004496"/>
    </source>
</evidence>
<evidence type="ECO:0000313" key="18">
    <source>
        <dbReference type="EMBL" id="GBO93075.1"/>
    </source>
</evidence>
<protein>
    <recommendedName>
        <fullName evidence="3 14">UDP-N-acetylmuramate--L-alanine ligase</fullName>
        <ecNumber evidence="3 14">6.3.2.8</ecNumber>
    </recommendedName>
    <alternativeName>
        <fullName evidence="14">UDP-N-acetylmuramoyl-L-alanine synthetase</fullName>
    </alternativeName>
</protein>
<keyword evidence="10 14" id="KW-0573">Peptidoglycan synthesis</keyword>
<keyword evidence="8 14" id="KW-0067">ATP-binding</keyword>
<dbReference type="FunFam" id="3.40.1190.10:FF:000001">
    <property type="entry name" value="UDP-N-acetylmuramate--L-alanine ligase"/>
    <property type="match status" value="1"/>
</dbReference>
<evidence type="ECO:0000256" key="8">
    <source>
        <dbReference type="ARBA" id="ARBA00022840"/>
    </source>
</evidence>
<dbReference type="RefSeq" id="WP_116269539.1">
    <property type="nucleotide sequence ID" value="NZ_BGZJ01000001.1"/>
</dbReference>
<comment type="pathway">
    <text evidence="2 14">Cell wall biogenesis; peptidoglycan biosynthesis.</text>
</comment>
<keyword evidence="19" id="KW-1185">Reference proteome</keyword>
<dbReference type="UniPathway" id="UPA00219"/>
<dbReference type="EMBL" id="BGZJ01000001">
    <property type="protein sequence ID" value="GBO93075.1"/>
    <property type="molecule type" value="Genomic_DNA"/>
</dbReference>
<comment type="catalytic activity">
    <reaction evidence="13 14">
        <text>UDP-N-acetyl-alpha-D-muramate + L-alanine + ATP = UDP-N-acetyl-alpha-D-muramoyl-L-alanine + ADP + phosphate + H(+)</text>
        <dbReference type="Rhea" id="RHEA:23372"/>
        <dbReference type="ChEBI" id="CHEBI:15378"/>
        <dbReference type="ChEBI" id="CHEBI:30616"/>
        <dbReference type="ChEBI" id="CHEBI:43474"/>
        <dbReference type="ChEBI" id="CHEBI:57972"/>
        <dbReference type="ChEBI" id="CHEBI:70757"/>
        <dbReference type="ChEBI" id="CHEBI:83898"/>
        <dbReference type="ChEBI" id="CHEBI:456216"/>
        <dbReference type="EC" id="6.3.2.8"/>
    </reaction>
</comment>
<keyword evidence="9 14" id="KW-0133">Cell shape</keyword>
<sequence length="474" mass="50725">MAWKFVVKNVHFVGIGGVGMSGIAEVMMNLGYHVTGSDIAESDTTRHLAEMGATIWLGHDASHVAGADAVVISSAVHEENPEVVEARAQHIPVVPRAVMLAELMRLRKGIAIAGTHGKTTTTSLTTTLITAGGLDPTFVIGGKLMQAGTNARLGTGEYLVAEADESDASFLNLSPVLSVITNIDQDHMDTYGHDFERLKQAFTMFIERLPFYGVAVLCYDDENTRSIIPQITKRVISYGLSEEAQVRAVDVEACGLQMKYTVLRPGYAPLPVVLNLTGVHNVVNSLAAITVATLVGVSDDAIQKGLLTFKGVGRRFAQYGDLPVPAENGGGTFRLVDDYGHHPHEMAATLAAARGAFPGHRIVVAFQPHRYTRTRDCFEDFVHLLSHEAQVVVLTEVYPAGEAPIFGADGRSLARAIRLAGGADLIYEQRVDDVPAAILKVVRDGDVVITLGAGSIGHVASKVTELSKNEGDRA</sequence>
<evidence type="ECO:0000256" key="10">
    <source>
        <dbReference type="ARBA" id="ARBA00022984"/>
    </source>
</evidence>
<dbReference type="InterPro" id="IPR050061">
    <property type="entry name" value="MurCDEF_pg_biosynth"/>
</dbReference>
<feature type="domain" description="Mur ligase central" evidence="17">
    <location>
        <begin position="112"/>
        <end position="292"/>
    </location>
</feature>
<dbReference type="GO" id="GO:0008360">
    <property type="term" value="P:regulation of cell shape"/>
    <property type="evidence" value="ECO:0007669"/>
    <property type="project" value="UniProtKB-KW"/>
</dbReference>
<evidence type="ECO:0000256" key="14">
    <source>
        <dbReference type="HAMAP-Rule" id="MF_00046"/>
    </source>
</evidence>
<keyword evidence="7 14" id="KW-0547">Nucleotide-binding</keyword>
<dbReference type="Gene3D" id="3.90.190.20">
    <property type="entry name" value="Mur ligase, C-terminal domain"/>
    <property type="match status" value="1"/>
</dbReference>
<dbReference type="Pfam" id="PF01225">
    <property type="entry name" value="Mur_ligase"/>
    <property type="match status" value="1"/>
</dbReference>
<comment type="subcellular location">
    <subcellularLocation>
        <location evidence="1 14">Cytoplasm</location>
    </subcellularLocation>
</comment>
<evidence type="ECO:0000259" key="15">
    <source>
        <dbReference type="Pfam" id="PF01225"/>
    </source>
</evidence>
<evidence type="ECO:0000256" key="13">
    <source>
        <dbReference type="ARBA" id="ARBA00047833"/>
    </source>
</evidence>
<keyword evidence="4 14" id="KW-0963">Cytoplasm</keyword>
<proteinExistence type="inferred from homology"/>
<dbReference type="InterPro" id="IPR005758">
    <property type="entry name" value="UDP-N-AcMur_Ala_ligase_MurC"/>
</dbReference>
<dbReference type="InterPro" id="IPR000713">
    <property type="entry name" value="Mur_ligase_N"/>
</dbReference>
<dbReference type="PANTHER" id="PTHR43445">
    <property type="entry name" value="UDP-N-ACETYLMURAMATE--L-ALANINE LIGASE-RELATED"/>
    <property type="match status" value="1"/>
</dbReference>
<dbReference type="Pfam" id="PF02875">
    <property type="entry name" value="Mur_ligase_C"/>
    <property type="match status" value="1"/>
</dbReference>
<evidence type="ECO:0000259" key="17">
    <source>
        <dbReference type="Pfam" id="PF08245"/>
    </source>
</evidence>
<dbReference type="Gene3D" id="3.40.1190.10">
    <property type="entry name" value="Mur-like, catalytic domain"/>
    <property type="match status" value="1"/>
</dbReference>
<evidence type="ECO:0000256" key="6">
    <source>
        <dbReference type="ARBA" id="ARBA00022618"/>
    </source>
</evidence>
<dbReference type="SUPFAM" id="SSF53244">
    <property type="entry name" value="MurD-like peptide ligases, peptide-binding domain"/>
    <property type="match status" value="1"/>
</dbReference>
<dbReference type="GO" id="GO:0009252">
    <property type="term" value="P:peptidoglycan biosynthetic process"/>
    <property type="evidence" value="ECO:0007669"/>
    <property type="project" value="UniProtKB-UniRule"/>
</dbReference>
<dbReference type="SUPFAM" id="SSF51984">
    <property type="entry name" value="MurCD N-terminal domain"/>
    <property type="match status" value="1"/>
</dbReference>
<evidence type="ECO:0000256" key="5">
    <source>
        <dbReference type="ARBA" id="ARBA00022598"/>
    </source>
</evidence>
<accession>A0A401LL08</accession>
<organism evidence="18 19">
    <name type="scientific">Mesosutterella multiformis</name>
    <dbReference type="NCBI Taxonomy" id="2259133"/>
    <lineage>
        <taxon>Bacteria</taxon>
        <taxon>Pseudomonadati</taxon>
        <taxon>Pseudomonadota</taxon>
        <taxon>Betaproteobacteria</taxon>
        <taxon>Burkholderiales</taxon>
        <taxon>Sutterellaceae</taxon>
        <taxon>Mesosutterella</taxon>
    </lineage>
</organism>
<evidence type="ECO:0000256" key="4">
    <source>
        <dbReference type="ARBA" id="ARBA00022490"/>
    </source>
</evidence>
<feature type="domain" description="Mur ligase C-terminal" evidence="16">
    <location>
        <begin position="332"/>
        <end position="454"/>
    </location>
</feature>
<gene>
    <name evidence="14 18" type="primary">murC</name>
    <name evidence="18" type="ORF">MESMUL_04290</name>
</gene>
<dbReference type="AlphaFoldDB" id="A0A388SA42"/>
<dbReference type="Pfam" id="PF08245">
    <property type="entry name" value="Mur_ligase_M"/>
    <property type="match status" value="1"/>
</dbReference>
<dbReference type="GO" id="GO:0071555">
    <property type="term" value="P:cell wall organization"/>
    <property type="evidence" value="ECO:0007669"/>
    <property type="project" value="UniProtKB-KW"/>
</dbReference>
<feature type="binding site" evidence="14">
    <location>
        <begin position="114"/>
        <end position="120"/>
    </location>
    <ligand>
        <name>ATP</name>
        <dbReference type="ChEBI" id="CHEBI:30616"/>
    </ligand>
</feature>
<dbReference type="NCBIfam" id="TIGR01082">
    <property type="entry name" value="murC"/>
    <property type="match status" value="1"/>
</dbReference>
<comment type="caution">
    <text evidence="18">The sequence shown here is derived from an EMBL/GenBank/DDBJ whole genome shotgun (WGS) entry which is preliminary data.</text>
</comment>
<dbReference type="GO" id="GO:0008763">
    <property type="term" value="F:UDP-N-acetylmuramate-L-alanine ligase activity"/>
    <property type="evidence" value="ECO:0007669"/>
    <property type="project" value="UniProtKB-UniRule"/>
</dbReference>
<evidence type="ECO:0000256" key="7">
    <source>
        <dbReference type="ARBA" id="ARBA00022741"/>
    </source>
</evidence>
<dbReference type="GO" id="GO:0051301">
    <property type="term" value="P:cell division"/>
    <property type="evidence" value="ECO:0007669"/>
    <property type="project" value="UniProtKB-KW"/>
</dbReference>
<keyword evidence="6 14" id="KW-0132">Cell division</keyword>
<dbReference type="GO" id="GO:0005524">
    <property type="term" value="F:ATP binding"/>
    <property type="evidence" value="ECO:0007669"/>
    <property type="project" value="UniProtKB-UniRule"/>
</dbReference>
<dbReference type="PANTHER" id="PTHR43445:SF3">
    <property type="entry name" value="UDP-N-ACETYLMURAMATE--L-ALANINE LIGASE"/>
    <property type="match status" value="1"/>
</dbReference>
<dbReference type="InterPro" id="IPR004101">
    <property type="entry name" value="Mur_ligase_C"/>
</dbReference>
<dbReference type="Gene3D" id="3.40.50.720">
    <property type="entry name" value="NAD(P)-binding Rossmann-like Domain"/>
    <property type="match status" value="1"/>
</dbReference>
<dbReference type="InterPro" id="IPR036565">
    <property type="entry name" value="Mur-like_cat_sf"/>
</dbReference>
<accession>A0A388SA42</accession>
<comment type="similarity">
    <text evidence="14">Belongs to the MurCDEF family.</text>
</comment>
<comment type="function">
    <text evidence="14">Cell wall formation.</text>
</comment>
<dbReference type="HAMAP" id="MF_00046">
    <property type="entry name" value="MurC"/>
    <property type="match status" value="1"/>
</dbReference>
<evidence type="ECO:0000256" key="2">
    <source>
        <dbReference type="ARBA" id="ARBA00004752"/>
    </source>
</evidence>
<keyword evidence="5 14" id="KW-0436">Ligase</keyword>
<dbReference type="GO" id="GO:0005737">
    <property type="term" value="C:cytoplasm"/>
    <property type="evidence" value="ECO:0007669"/>
    <property type="project" value="UniProtKB-SubCell"/>
</dbReference>
<dbReference type="InterPro" id="IPR013221">
    <property type="entry name" value="Mur_ligase_cen"/>
</dbReference>
<dbReference type="SUPFAM" id="SSF53623">
    <property type="entry name" value="MurD-like peptide ligases, catalytic domain"/>
    <property type="match status" value="1"/>
</dbReference>
<evidence type="ECO:0000256" key="12">
    <source>
        <dbReference type="ARBA" id="ARBA00023316"/>
    </source>
</evidence>